<dbReference type="EMBL" id="JFAX01000020">
    <property type="protein sequence ID" value="EXI65653.1"/>
    <property type="molecule type" value="Genomic_DNA"/>
</dbReference>
<feature type="domain" description="Ice-binding protein C-terminal" evidence="2">
    <location>
        <begin position="190"/>
        <end position="214"/>
    </location>
</feature>
<accession>A0A011M7K2</accession>
<sequence>MKTISSLLASLLLAGASSLANAGTIDFDNLSLADWAVIPSNYGDHGAGGAGDARVGVSYSGSSGVTNHLLFWNNDYGDLSKVAFTPTNGTLARISFTADPGWLISSVFFELAGWPNVDLPAQTIVAGIGPVTGTFSPTTVQGDFITAPPRHSGFGLGTPGASTAYIEWGTDWNIGIDNISFDVIRDPAAPVPEPGSLALLATALGLAAAGQRRRAARH</sequence>
<reference evidence="3" key="1">
    <citation type="submission" date="2014-02" db="EMBL/GenBank/DDBJ databases">
        <title>Expanding our view of genomic diversity in Candidatus Accumulibacter clades.</title>
        <authorList>
            <person name="Skennerton C.T."/>
            <person name="Barr J.J."/>
            <person name="Slater F.R."/>
            <person name="Bond P.L."/>
            <person name="Tyson G.W."/>
        </authorList>
    </citation>
    <scope>NUCLEOTIDE SEQUENCE [LARGE SCALE GENOMIC DNA]</scope>
</reference>
<organism evidence="3 4">
    <name type="scientific">Candidatus Accumulibacter adjunctus</name>
    <dbReference type="NCBI Taxonomy" id="1454001"/>
    <lineage>
        <taxon>Bacteria</taxon>
        <taxon>Pseudomonadati</taxon>
        <taxon>Pseudomonadota</taxon>
        <taxon>Betaproteobacteria</taxon>
        <taxon>Candidatus Accumulibacter</taxon>
    </lineage>
</organism>
<dbReference type="PATRIC" id="fig|1454001.3.peg.3072"/>
<comment type="caution">
    <text evidence="3">The sequence shown here is derived from an EMBL/GenBank/DDBJ whole genome shotgun (WGS) entry which is preliminary data.</text>
</comment>
<evidence type="ECO:0000313" key="4">
    <source>
        <dbReference type="Proteomes" id="UP000020218"/>
    </source>
</evidence>
<evidence type="ECO:0000313" key="3">
    <source>
        <dbReference type="EMBL" id="EXI65653.1"/>
    </source>
</evidence>
<name>A0A011M7K2_9PROT</name>
<protein>
    <recommendedName>
        <fullName evidence="2">Ice-binding protein C-terminal domain-containing protein</fullName>
    </recommendedName>
</protein>
<dbReference type="InterPro" id="IPR013424">
    <property type="entry name" value="Ice-binding_C"/>
</dbReference>
<feature type="chain" id="PRO_5001462013" description="Ice-binding protein C-terminal domain-containing protein" evidence="1">
    <location>
        <begin position="23"/>
        <end position="218"/>
    </location>
</feature>
<keyword evidence="4" id="KW-1185">Reference proteome</keyword>
<gene>
    <name evidence="3" type="ORF">AW08_03024</name>
</gene>
<feature type="signal peptide" evidence="1">
    <location>
        <begin position="1"/>
        <end position="22"/>
    </location>
</feature>
<evidence type="ECO:0000259" key="2">
    <source>
        <dbReference type="Pfam" id="PF07589"/>
    </source>
</evidence>
<proteinExistence type="predicted"/>
<dbReference type="Proteomes" id="UP000020218">
    <property type="component" value="Unassembled WGS sequence"/>
</dbReference>
<keyword evidence="1" id="KW-0732">Signal</keyword>
<evidence type="ECO:0000256" key="1">
    <source>
        <dbReference type="SAM" id="SignalP"/>
    </source>
</evidence>
<dbReference type="NCBIfam" id="TIGR02595">
    <property type="entry name" value="PEP_CTERM"/>
    <property type="match status" value="1"/>
</dbReference>
<dbReference type="AlphaFoldDB" id="A0A011M7K2"/>
<dbReference type="Pfam" id="PF07589">
    <property type="entry name" value="PEP-CTERM"/>
    <property type="match status" value="1"/>
</dbReference>